<name>A0A7Y6EXF2_9BACL</name>
<proteinExistence type="predicted"/>
<dbReference type="InterPro" id="IPR017871">
    <property type="entry name" value="ABC_transporter-like_CS"/>
</dbReference>
<accession>A0A7Y6EXF2</accession>
<dbReference type="Gene3D" id="3.40.50.300">
    <property type="entry name" value="P-loop containing nucleotide triphosphate hydrolases"/>
    <property type="match status" value="1"/>
</dbReference>
<dbReference type="InterPro" id="IPR050319">
    <property type="entry name" value="ABC_transp_ATP-bind"/>
</dbReference>
<organism evidence="5 6">
    <name type="scientific">Paenibacillus xylanilyticus</name>
    <dbReference type="NCBI Taxonomy" id="248903"/>
    <lineage>
        <taxon>Bacteria</taxon>
        <taxon>Bacillati</taxon>
        <taxon>Bacillota</taxon>
        <taxon>Bacilli</taxon>
        <taxon>Bacillales</taxon>
        <taxon>Paenibacillaceae</taxon>
        <taxon>Paenibacillus</taxon>
    </lineage>
</organism>
<comment type="caution">
    <text evidence="5">The sequence shown here is derived from an EMBL/GenBank/DDBJ whole genome shotgun (WGS) entry which is preliminary data.</text>
</comment>
<dbReference type="InterPro" id="IPR027417">
    <property type="entry name" value="P-loop_NTPase"/>
</dbReference>
<dbReference type="GO" id="GO:0055085">
    <property type="term" value="P:transmembrane transport"/>
    <property type="evidence" value="ECO:0007669"/>
    <property type="project" value="UniProtKB-ARBA"/>
</dbReference>
<dbReference type="GO" id="GO:0005524">
    <property type="term" value="F:ATP binding"/>
    <property type="evidence" value="ECO:0007669"/>
    <property type="project" value="UniProtKB-KW"/>
</dbReference>
<evidence type="ECO:0000256" key="1">
    <source>
        <dbReference type="ARBA" id="ARBA00022448"/>
    </source>
</evidence>
<reference evidence="5 6" key="1">
    <citation type="submission" date="2020-05" db="EMBL/GenBank/DDBJ databases">
        <title>Genome Sequencing of Type Strains.</title>
        <authorList>
            <person name="Lemaire J.F."/>
            <person name="Inderbitzin P."/>
            <person name="Gregorio O.A."/>
            <person name="Collins S.B."/>
            <person name="Wespe N."/>
            <person name="Knight-Connoni V."/>
        </authorList>
    </citation>
    <scope>NUCLEOTIDE SEQUENCE [LARGE SCALE GENOMIC DNA]</scope>
    <source>
        <strain evidence="5 6">LMG 21957</strain>
    </source>
</reference>
<keyword evidence="2" id="KW-0547">Nucleotide-binding</keyword>
<dbReference type="PANTHER" id="PTHR43776:SF8">
    <property type="entry name" value="ABC TRANSPORTER, ATP-BINDING PROTEIN"/>
    <property type="match status" value="1"/>
</dbReference>
<keyword evidence="1" id="KW-0813">Transport</keyword>
<dbReference type="PANTHER" id="PTHR43776">
    <property type="entry name" value="TRANSPORT ATP-BINDING PROTEIN"/>
    <property type="match status" value="1"/>
</dbReference>
<dbReference type="EMBL" id="JABMCB010000191">
    <property type="protein sequence ID" value="NUU77425.1"/>
    <property type="molecule type" value="Genomic_DNA"/>
</dbReference>
<dbReference type="AlphaFoldDB" id="A0A7Y6EXF2"/>
<dbReference type="RefSeq" id="WP_175397099.1">
    <property type="nucleotide sequence ID" value="NZ_JABMCB010000191.1"/>
</dbReference>
<dbReference type="Pfam" id="PF00005">
    <property type="entry name" value="ABC_tran"/>
    <property type="match status" value="1"/>
</dbReference>
<feature type="domain" description="ABC transporter" evidence="4">
    <location>
        <begin position="9"/>
        <end position="253"/>
    </location>
</feature>
<keyword evidence="3 5" id="KW-0067">ATP-binding</keyword>
<dbReference type="SMART" id="SM00382">
    <property type="entry name" value="AAA"/>
    <property type="match status" value="1"/>
</dbReference>
<dbReference type="PROSITE" id="PS50893">
    <property type="entry name" value="ABC_TRANSPORTER_2"/>
    <property type="match status" value="1"/>
</dbReference>
<evidence type="ECO:0000256" key="2">
    <source>
        <dbReference type="ARBA" id="ARBA00022741"/>
    </source>
</evidence>
<evidence type="ECO:0000313" key="6">
    <source>
        <dbReference type="Proteomes" id="UP000526125"/>
    </source>
</evidence>
<dbReference type="CDD" id="cd03257">
    <property type="entry name" value="ABC_NikE_OppD_transporters"/>
    <property type="match status" value="1"/>
</dbReference>
<dbReference type="Proteomes" id="UP000526125">
    <property type="component" value="Unassembled WGS sequence"/>
</dbReference>
<evidence type="ECO:0000313" key="5">
    <source>
        <dbReference type="EMBL" id="NUU77425.1"/>
    </source>
</evidence>
<dbReference type="SUPFAM" id="SSF52540">
    <property type="entry name" value="P-loop containing nucleoside triphosphate hydrolases"/>
    <property type="match status" value="1"/>
</dbReference>
<dbReference type="GO" id="GO:0016887">
    <property type="term" value="F:ATP hydrolysis activity"/>
    <property type="evidence" value="ECO:0007669"/>
    <property type="project" value="InterPro"/>
</dbReference>
<sequence>MGNERMPILELRDLCKTYESKGQTVNTALQSVHLKLYPGECLGIVGESGSGKSTLAKCVTHLERATSGQIIYRQQDITSIKGETLRLQRKQIQMVFQEPSAIFNPRMKIGAFILEPLLNYKLIKRRHAEQEVHRLLELVGLPAAAADKLPHELSGGEQQRVVIARAIGVQPDIILFDEATSALDVSIQQQILNLLVQLRQETGISIIFISHDLAVVQQVSDRTAVMYKGKVVEVLESAQLAHAANHPYTRNLMASVLSVREIKDKMREYALQGITG</sequence>
<dbReference type="InterPro" id="IPR003593">
    <property type="entry name" value="AAA+_ATPase"/>
</dbReference>
<gene>
    <name evidence="5" type="ORF">HP552_19595</name>
</gene>
<dbReference type="PROSITE" id="PS00211">
    <property type="entry name" value="ABC_TRANSPORTER_1"/>
    <property type="match status" value="1"/>
</dbReference>
<keyword evidence="6" id="KW-1185">Reference proteome</keyword>
<evidence type="ECO:0000259" key="4">
    <source>
        <dbReference type="PROSITE" id="PS50893"/>
    </source>
</evidence>
<protein>
    <submittedName>
        <fullName evidence="5">ABC transporter ATP-binding protein</fullName>
    </submittedName>
</protein>
<evidence type="ECO:0000256" key="3">
    <source>
        <dbReference type="ARBA" id="ARBA00022840"/>
    </source>
</evidence>
<dbReference type="InterPro" id="IPR003439">
    <property type="entry name" value="ABC_transporter-like_ATP-bd"/>
</dbReference>